<keyword evidence="3" id="KW-0378">Hydrolase</keyword>
<evidence type="ECO:0000256" key="1">
    <source>
        <dbReference type="ARBA" id="ARBA00007824"/>
    </source>
</evidence>
<gene>
    <name evidence="7" type="primary">LOC117000804</name>
</gene>
<comment type="similarity">
    <text evidence="1">Belongs to the H-rev107 family.</text>
</comment>
<dbReference type="PANTHER" id="PTHR13943">
    <property type="entry name" value="HRAS-LIKE SUPPRESSOR - RELATED"/>
    <property type="match status" value="1"/>
</dbReference>
<name>A0A8C3V7W8_CATUS</name>
<evidence type="ECO:0000256" key="3">
    <source>
        <dbReference type="ARBA" id="ARBA00022801"/>
    </source>
</evidence>
<dbReference type="AlphaFoldDB" id="A0A8C3V7W8"/>
<organism evidence="7 8">
    <name type="scientific">Catharus ustulatus</name>
    <name type="common">Russet-backed thrush</name>
    <name type="synonym">Hylocichla ustulatus</name>
    <dbReference type="NCBI Taxonomy" id="91951"/>
    <lineage>
        <taxon>Eukaryota</taxon>
        <taxon>Metazoa</taxon>
        <taxon>Chordata</taxon>
        <taxon>Craniata</taxon>
        <taxon>Vertebrata</taxon>
        <taxon>Euteleostomi</taxon>
        <taxon>Archelosauria</taxon>
        <taxon>Archosauria</taxon>
        <taxon>Dinosauria</taxon>
        <taxon>Saurischia</taxon>
        <taxon>Theropoda</taxon>
        <taxon>Coelurosauria</taxon>
        <taxon>Aves</taxon>
        <taxon>Neognathae</taxon>
        <taxon>Neoaves</taxon>
        <taxon>Telluraves</taxon>
        <taxon>Australaves</taxon>
        <taxon>Passeriformes</taxon>
        <taxon>Turdidae</taxon>
        <taxon>Catharus</taxon>
    </lineage>
</organism>
<sequence>MLCGLKMHRVSCPSLHRRASLEKSLHAMRQWPDFVGYKKRFSNQSMVLAPPMVVQPSHQQGVIQVQRRGLGERARSEPSRNHAISSGMVFIVRTPTRDFTYGSSRTGAGLPLHSPRLPAALCPALSRPSYSCTSSLHAPEMGQDKSKPQPGDLIEIDRPFHQHWALYIGDGYVINLTPVDKPKIMLGTYNLPVFTSTVKRQLLEEVVGNHKWHVNNKSDEYQTPLPVKQIIQRAAAYVGKEVTYCLFGRSSEYFVTELRYGEAVSEQLRTFIGGELHILGMSDFEYTPNLGDMIEIKREHDDHWALYVGDGYVIHGTPVAGSEKIVIKKITKELLKEVVGNDSWAVNNKYDQYCCPLPVQVIIRRAERCIDGELPYYVIDFKADGFVTKLRYGGQLRAFICGELHILGMSDFEYTPNLGDMIEIKREHDDHWALYVGDGYVIHGTPVAGSETIVIKKITKELLKEVVGTDSWAVNNKYDQYCCPLPVQVIIRRAERCIDGELPYYVIDFKADGFVTKLRYGGQLWCTVGSELLIPDMSHDKFKPNPGDMIEIKRTGYQHWALYMGRGYVIHMTPVDETIPSYSASNETTVILRIKKALLTVVARNDSWAVNNKYDQYRSPLPVEEIIKRAEGCIGKEMAYHVFDFKADDFVRKLRYGGQLMTFVGIELCIPDTIYDQIYPNPGDMVEIKQPGHHHWALYMGDGYVIHVTAVGENSLRVSTGSGTVHIRKLKVKKQLLADVARYETCCVNNKYDHYLTPCPVKEIIQRAEYWIGREWPYDVFSKHSEHFVTELRYGEAVSKQVENAVIGGFAATAGVGLLGAVAGIAMAFQKQ</sequence>
<dbReference type="GO" id="GO:0070292">
    <property type="term" value="P:N-acylphosphatidylethanolamine metabolic process"/>
    <property type="evidence" value="ECO:0007669"/>
    <property type="project" value="TreeGrafter"/>
</dbReference>
<dbReference type="Proteomes" id="UP000694563">
    <property type="component" value="Chromosome 10"/>
</dbReference>
<protein>
    <recommendedName>
        <fullName evidence="6">LRAT domain-containing protein</fullName>
    </recommendedName>
</protein>
<evidence type="ECO:0000256" key="4">
    <source>
        <dbReference type="ARBA" id="ARBA00023098"/>
    </source>
</evidence>
<feature type="domain" description="LRAT" evidence="6">
    <location>
        <begin position="549"/>
        <end position="663"/>
    </location>
</feature>
<dbReference type="GO" id="GO:0016410">
    <property type="term" value="F:N-acyltransferase activity"/>
    <property type="evidence" value="ECO:0007669"/>
    <property type="project" value="TreeGrafter"/>
</dbReference>
<keyword evidence="5" id="KW-0472">Membrane</keyword>
<reference evidence="7" key="3">
    <citation type="submission" date="2025-09" db="UniProtKB">
        <authorList>
            <consortium name="Ensembl"/>
        </authorList>
    </citation>
    <scope>IDENTIFICATION</scope>
</reference>
<feature type="domain" description="LRAT" evidence="6">
    <location>
        <begin position="153"/>
        <end position="267"/>
    </location>
</feature>
<keyword evidence="5" id="KW-1133">Transmembrane helix</keyword>
<keyword evidence="5" id="KW-0812">Transmembrane</keyword>
<dbReference type="PROSITE" id="PS51934">
    <property type="entry name" value="LRAT"/>
    <property type="match status" value="5"/>
</dbReference>
<reference evidence="7" key="1">
    <citation type="submission" date="2020-10" db="EMBL/GenBank/DDBJ databases">
        <title>Catharus ustulatus (Swainson's thrush) genome, bCatUst1, primary haplotype v2.</title>
        <authorList>
            <person name="Delmore K."/>
            <person name="Vafadar M."/>
            <person name="Formenti G."/>
            <person name="Chow W."/>
            <person name="Pelan S."/>
            <person name="Howe K."/>
            <person name="Rhie A."/>
            <person name="Mountcastle J."/>
            <person name="Haase B."/>
            <person name="Fedrigo O."/>
            <person name="Jarvis E.D."/>
        </authorList>
    </citation>
    <scope>NUCLEOTIDE SEQUENCE [LARGE SCALE GENOMIC DNA]</scope>
</reference>
<evidence type="ECO:0000259" key="6">
    <source>
        <dbReference type="PROSITE" id="PS51934"/>
    </source>
</evidence>
<keyword evidence="8" id="KW-1185">Reference proteome</keyword>
<dbReference type="Ensembl" id="ENSCUST00005026080.1">
    <property type="protein sequence ID" value="ENSCUSP00005025179.1"/>
    <property type="gene ID" value="ENSCUSG00005015678.1"/>
</dbReference>
<evidence type="ECO:0000256" key="2">
    <source>
        <dbReference type="ARBA" id="ARBA00022679"/>
    </source>
</evidence>
<dbReference type="PANTHER" id="PTHR13943:SF37">
    <property type="entry name" value="PHOSPHOLIPASE A AND ACYLTRANSFERASE 1"/>
    <property type="match status" value="1"/>
</dbReference>
<evidence type="ECO:0000313" key="7">
    <source>
        <dbReference type="Ensembl" id="ENSCUSP00005025179.1"/>
    </source>
</evidence>
<evidence type="ECO:0000256" key="5">
    <source>
        <dbReference type="SAM" id="Phobius"/>
    </source>
</evidence>
<accession>A0A8C3V7W8</accession>
<proteinExistence type="inferred from homology"/>
<dbReference type="GO" id="GO:0005737">
    <property type="term" value="C:cytoplasm"/>
    <property type="evidence" value="ECO:0007669"/>
    <property type="project" value="TreeGrafter"/>
</dbReference>
<dbReference type="GO" id="GO:0004623">
    <property type="term" value="F:phospholipase A2 activity"/>
    <property type="evidence" value="ECO:0007669"/>
    <property type="project" value="TreeGrafter"/>
</dbReference>
<feature type="domain" description="LRAT" evidence="6">
    <location>
        <begin position="293"/>
        <end position="399"/>
    </location>
</feature>
<feature type="transmembrane region" description="Helical" evidence="5">
    <location>
        <begin position="806"/>
        <end position="829"/>
    </location>
</feature>
<feature type="domain" description="LRAT" evidence="6">
    <location>
        <begin position="685"/>
        <end position="801"/>
    </location>
</feature>
<dbReference type="Gene3D" id="3.90.1720.10">
    <property type="entry name" value="endopeptidase domain like (from Nostoc punctiforme)"/>
    <property type="match status" value="5"/>
</dbReference>
<feature type="domain" description="LRAT" evidence="6">
    <location>
        <begin position="421"/>
        <end position="527"/>
    </location>
</feature>
<dbReference type="InterPro" id="IPR051496">
    <property type="entry name" value="H-rev107_PLA/AT"/>
</dbReference>
<evidence type="ECO:0000313" key="8">
    <source>
        <dbReference type="Proteomes" id="UP000694563"/>
    </source>
</evidence>
<dbReference type="Pfam" id="PF04970">
    <property type="entry name" value="LRAT"/>
    <property type="match status" value="5"/>
</dbReference>
<keyword evidence="2" id="KW-0808">Transferase</keyword>
<dbReference type="InterPro" id="IPR007053">
    <property type="entry name" value="LRAT_dom"/>
</dbReference>
<keyword evidence="4" id="KW-0443">Lipid metabolism</keyword>
<reference evidence="7" key="2">
    <citation type="submission" date="2025-08" db="UniProtKB">
        <authorList>
            <consortium name="Ensembl"/>
        </authorList>
    </citation>
    <scope>IDENTIFICATION</scope>
</reference>
<dbReference type="GO" id="GO:0008970">
    <property type="term" value="F:phospholipase A1 activity"/>
    <property type="evidence" value="ECO:0007669"/>
    <property type="project" value="TreeGrafter"/>
</dbReference>